<dbReference type="RefSeq" id="WP_268059661.1">
    <property type="nucleotide sequence ID" value="NZ_JAPQFJ010000001.1"/>
</dbReference>
<reference evidence="1" key="1">
    <citation type="submission" date="2022-12" db="EMBL/GenBank/DDBJ databases">
        <title>Clostridium sp. nov., isolated from industrial wastewater.</title>
        <authorList>
            <person name="Jiayan W."/>
        </authorList>
    </citation>
    <scope>NUCLEOTIDE SEQUENCE</scope>
    <source>
        <strain evidence="1">ZC22-4</strain>
    </source>
</reference>
<organism evidence="1 2">
    <name type="scientific">Clostridium brassicae</name>
    <dbReference type="NCBI Taxonomy" id="2999072"/>
    <lineage>
        <taxon>Bacteria</taxon>
        <taxon>Bacillati</taxon>
        <taxon>Bacillota</taxon>
        <taxon>Clostridia</taxon>
        <taxon>Eubacteriales</taxon>
        <taxon>Clostridiaceae</taxon>
        <taxon>Clostridium</taxon>
    </lineage>
</organism>
<sequence length="108" mass="12392">MKTFQDLIDETLEIKDLDELESAADLFEFGLEKGYYSKKQVDEFNNIYWRVKNKCLAYNVVEKTGGNILDIINIVSKAPADMKNDENELMHYVNGRIKALKGKVTGLK</sequence>
<name>A0ABT4D539_9CLOT</name>
<evidence type="ECO:0000313" key="1">
    <source>
        <dbReference type="EMBL" id="MCY6957308.1"/>
    </source>
</evidence>
<dbReference type="Proteomes" id="UP001144612">
    <property type="component" value="Unassembled WGS sequence"/>
</dbReference>
<protein>
    <submittedName>
        <fullName evidence="1">Uncharacterized protein</fullName>
    </submittedName>
</protein>
<accession>A0ABT4D539</accession>
<comment type="caution">
    <text evidence="1">The sequence shown here is derived from an EMBL/GenBank/DDBJ whole genome shotgun (WGS) entry which is preliminary data.</text>
</comment>
<gene>
    <name evidence="1" type="ORF">OW729_01670</name>
</gene>
<evidence type="ECO:0000313" key="2">
    <source>
        <dbReference type="Proteomes" id="UP001144612"/>
    </source>
</evidence>
<keyword evidence="2" id="KW-1185">Reference proteome</keyword>
<dbReference type="EMBL" id="JAPQFJ010000001">
    <property type="protein sequence ID" value="MCY6957308.1"/>
    <property type="molecule type" value="Genomic_DNA"/>
</dbReference>
<proteinExistence type="predicted"/>